<dbReference type="STRING" id="1388766.A0A017SR03"/>
<gene>
    <name evidence="2" type="ORF">EURHEDRAFT_374756</name>
</gene>
<organism evidence="2 3">
    <name type="scientific">Aspergillus ruber (strain CBS 135680)</name>
    <dbReference type="NCBI Taxonomy" id="1388766"/>
    <lineage>
        <taxon>Eukaryota</taxon>
        <taxon>Fungi</taxon>
        <taxon>Dikarya</taxon>
        <taxon>Ascomycota</taxon>
        <taxon>Pezizomycotina</taxon>
        <taxon>Eurotiomycetes</taxon>
        <taxon>Eurotiomycetidae</taxon>
        <taxon>Eurotiales</taxon>
        <taxon>Aspergillaceae</taxon>
        <taxon>Aspergillus</taxon>
        <taxon>Aspergillus subgen. Aspergillus</taxon>
    </lineage>
</organism>
<dbReference type="HOGENOM" id="CLU_089680_0_0_1"/>
<accession>A0A017SR03</accession>
<protein>
    <submittedName>
        <fullName evidence="2">Uncharacterized protein</fullName>
    </submittedName>
</protein>
<feature type="compositionally biased region" description="Acidic residues" evidence="1">
    <location>
        <begin position="65"/>
        <end position="74"/>
    </location>
</feature>
<dbReference type="RefSeq" id="XP_040642388.1">
    <property type="nucleotide sequence ID" value="XM_040778676.1"/>
</dbReference>
<feature type="compositionally biased region" description="Polar residues" evidence="1">
    <location>
        <begin position="24"/>
        <end position="35"/>
    </location>
</feature>
<reference evidence="3" key="1">
    <citation type="journal article" date="2014" name="Nat. Commun.">
        <title>Genomic adaptations of the halophilic Dead Sea filamentous fungus Eurotium rubrum.</title>
        <authorList>
            <person name="Kis-Papo T."/>
            <person name="Weig A.R."/>
            <person name="Riley R."/>
            <person name="Persoh D."/>
            <person name="Salamov A."/>
            <person name="Sun H."/>
            <person name="Lipzen A."/>
            <person name="Wasser S.P."/>
            <person name="Rambold G."/>
            <person name="Grigoriev I.V."/>
            <person name="Nevo E."/>
        </authorList>
    </citation>
    <scope>NUCLEOTIDE SEQUENCE [LARGE SCALE GENOMIC DNA]</scope>
    <source>
        <strain evidence="3">CBS 135680</strain>
    </source>
</reference>
<evidence type="ECO:0000313" key="2">
    <source>
        <dbReference type="EMBL" id="EYE98700.1"/>
    </source>
</evidence>
<dbReference type="OrthoDB" id="5375264at2759"/>
<sequence>MSFTALNGEDMELPFAEHEPIDSTGVTLTSESPTSKIKEEPNDVSKTPVTPQKRSHGKKQPSTDPEAETNDNDEGSPTKRSRKPPGKKMTVLGPVPASYEEASPEDRMILRMKETEGKGWGEIQKAIEEVTGSNFVGSTLRVRYMKLKANFVVFEREDESHLLQGKKELEEKWEHDKWQKIAEYVEMKGGNKYPAAAIQKKFKELSK</sequence>
<proteinExistence type="predicted"/>
<evidence type="ECO:0000313" key="3">
    <source>
        <dbReference type="Proteomes" id="UP000019804"/>
    </source>
</evidence>
<dbReference type="Proteomes" id="UP000019804">
    <property type="component" value="Unassembled WGS sequence"/>
</dbReference>
<keyword evidence="3" id="KW-1185">Reference proteome</keyword>
<name>A0A017SR03_ASPRC</name>
<dbReference type="GeneID" id="63693800"/>
<evidence type="ECO:0000256" key="1">
    <source>
        <dbReference type="SAM" id="MobiDB-lite"/>
    </source>
</evidence>
<dbReference type="AlphaFoldDB" id="A0A017SR03"/>
<feature type="region of interest" description="Disordered" evidence="1">
    <location>
        <begin position="1"/>
        <end position="107"/>
    </location>
</feature>
<dbReference type="EMBL" id="KK088413">
    <property type="protein sequence ID" value="EYE98700.1"/>
    <property type="molecule type" value="Genomic_DNA"/>
</dbReference>